<evidence type="ECO:0000313" key="3">
    <source>
        <dbReference type="Proteomes" id="UP000193642"/>
    </source>
</evidence>
<dbReference type="Proteomes" id="UP000193642">
    <property type="component" value="Unassembled WGS sequence"/>
</dbReference>
<dbReference type="EMBL" id="MCGO01000002">
    <property type="protein sequence ID" value="ORY52975.1"/>
    <property type="molecule type" value="Genomic_DNA"/>
</dbReference>
<organism evidence="2 3">
    <name type="scientific">Rhizoclosmatium globosum</name>
    <dbReference type="NCBI Taxonomy" id="329046"/>
    <lineage>
        <taxon>Eukaryota</taxon>
        <taxon>Fungi</taxon>
        <taxon>Fungi incertae sedis</taxon>
        <taxon>Chytridiomycota</taxon>
        <taxon>Chytridiomycota incertae sedis</taxon>
        <taxon>Chytridiomycetes</taxon>
        <taxon>Chytridiales</taxon>
        <taxon>Chytriomycetaceae</taxon>
        <taxon>Rhizoclosmatium</taxon>
    </lineage>
</organism>
<evidence type="ECO:0000313" key="2">
    <source>
        <dbReference type="EMBL" id="ORY52975.1"/>
    </source>
</evidence>
<reference evidence="2 3" key="1">
    <citation type="submission" date="2016-07" db="EMBL/GenBank/DDBJ databases">
        <title>Pervasive Adenine N6-methylation of Active Genes in Fungi.</title>
        <authorList>
            <consortium name="DOE Joint Genome Institute"/>
            <person name="Mondo S.J."/>
            <person name="Dannebaum R.O."/>
            <person name="Kuo R.C."/>
            <person name="Labutti K."/>
            <person name="Haridas S."/>
            <person name="Kuo A."/>
            <person name="Salamov A."/>
            <person name="Ahrendt S.R."/>
            <person name="Lipzen A."/>
            <person name="Sullivan W."/>
            <person name="Andreopoulos W.B."/>
            <person name="Clum A."/>
            <person name="Lindquist E."/>
            <person name="Daum C."/>
            <person name="Ramamoorthy G.K."/>
            <person name="Gryganskyi A."/>
            <person name="Culley D."/>
            <person name="Magnuson J.K."/>
            <person name="James T.Y."/>
            <person name="O'Malley M.A."/>
            <person name="Stajich J.E."/>
            <person name="Spatafora J.W."/>
            <person name="Visel A."/>
            <person name="Grigoriev I.V."/>
        </authorList>
    </citation>
    <scope>NUCLEOTIDE SEQUENCE [LARGE SCALE GENOMIC DNA]</scope>
    <source>
        <strain evidence="2 3">JEL800</strain>
    </source>
</reference>
<feature type="transmembrane region" description="Helical" evidence="1">
    <location>
        <begin position="126"/>
        <end position="148"/>
    </location>
</feature>
<proteinExistence type="predicted"/>
<keyword evidence="1" id="KW-0472">Membrane</keyword>
<evidence type="ECO:0000256" key="1">
    <source>
        <dbReference type="SAM" id="Phobius"/>
    </source>
</evidence>
<dbReference type="AlphaFoldDB" id="A0A1Y2D344"/>
<keyword evidence="1" id="KW-1133">Transmembrane helix</keyword>
<comment type="caution">
    <text evidence="2">The sequence shown here is derived from an EMBL/GenBank/DDBJ whole genome shotgun (WGS) entry which is preliminary data.</text>
</comment>
<accession>A0A1Y2D344</accession>
<protein>
    <submittedName>
        <fullName evidence="2">Uncharacterized protein</fullName>
    </submittedName>
</protein>
<feature type="transmembrane region" description="Helical" evidence="1">
    <location>
        <begin position="16"/>
        <end position="36"/>
    </location>
</feature>
<gene>
    <name evidence="2" type="ORF">BCR33DRAFT_711380</name>
</gene>
<keyword evidence="1" id="KW-0812">Transmembrane</keyword>
<sequence>MPTDPTFLDKPIRSLTLRYLVVMPILSVVLLLLGLIDADQDWRSPQTYWTYFDTLIMCLFSAYGYNALKRMIPESLAVFTHCVFWRSVCTTSDSSSSTTMPNNGTSPNSAVLTLAKPDSDTVQPAISVSLLILIFLFASVLYAIGVLLNWMVVSRILVPLIDYSIQCRKVLSVDWEDIREQVALSISQPSATASVSRAEGDELIVCINEDLKRN</sequence>
<feature type="transmembrane region" description="Helical" evidence="1">
    <location>
        <begin position="48"/>
        <end position="65"/>
    </location>
</feature>
<keyword evidence="3" id="KW-1185">Reference proteome</keyword>
<name>A0A1Y2D344_9FUNG</name>